<reference evidence="3 4" key="1">
    <citation type="submission" date="2020-02" db="EMBL/GenBank/DDBJ databases">
        <authorList>
            <person name="Ma Q."/>
            <person name="Huang Y."/>
            <person name="Song X."/>
            <person name="Pei D."/>
        </authorList>
    </citation>
    <scope>NUCLEOTIDE SEQUENCE [LARGE SCALE GENOMIC DNA]</scope>
    <source>
        <strain evidence="3">Sxm20200214</strain>
        <tissue evidence="3">Leaf</tissue>
    </source>
</reference>
<feature type="transmembrane region" description="Helical" evidence="2">
    <location>
        <begin position="21"/>
        <end position="43"/>
    </location>
</feature>
<evidence type="ECO:0000256" key="1">
    <source>
        <dbReference type="SAM" id="MobiDB-lite"/>
    </source>
</evidence>
<feature type="region of interest" description="Disordered" evidence="1">
    <location>
        <begin position="402"/>
        <end position="445"/>
    </location>
</feature>
<dbReference type="OrthoDB" id="9985979at2759"/>
<sequence>MGILSRSPTYGRRSEDNGMKLLATALFATAFGILLGLSFPSLWITKASLPKNLLRSIAISNRHSDIAALVHAIDILKVCAERLPPGIIASESDLYLRRLWGNPEEDLKKKPRYLVTFTVGYKQRHNIDACVKKFSDNFTIVLFHYDGRTSEWDDEFEWSKNVIHISVQKQTKWWYAKRFLHPDIVARYDYIFIWDEDLGVDHFDAEEYIHIAKKHGLEISQPGLDPEKGCTWKITKKREHVEVHKETDEKLEWCSNPPRPPCAAFVEIMAPVFSRDAWRCVWHMIQNDLVHGWGLDFALRRCVEEPAYEKIGIVDTQWIVHQFIPSLGSQGKEEDGKSPWQGVCKNCSSTLVLKTVARSRAEDRARSVGYGTRLASRPRSSLGPVQEDGLTHTIDLQKARIGDAPAKAPNVDINNPAEHCSKSEDNDDGSAALPSTMSIKGKTQN</sequence>
<evidence type="ECO:0000313" key="3">
    <source>
        <dbReference type="EMBL" id="KAG2269619.1"/>
    </source>
</evidence>
<feature type="region of interest" description="Disordered" evidence="1">
    <location>
        <begin position="369"/>
        <end position="389"/>
    </location>
</feature>
<protein>
    <recommendedName>
        <fullName evidence="5">Storage protein</fullName>
    </recommendedName>
</protein>
<keyword evidence="2" id="KW-0472">Membrane</keyword>
<evidence type="ECO:0000313" key="4">
    <source>
        <dbReference type="Proteomes" id="UP000886595"/>
    </source>
</evidence>
<organism evidence="3 4">
    <name type="scientific">Brassica carinata</name>
    <name type="common">Ethiopian mustard</name>
    <name type="synonym">Abyssinian cabbage</name>
    <dbReference type="NCBI Taxonomy" id="52824"/>
    <lineage>
        <taxon>Eukaryota</taxon>
        <taxon>Viridiplantae</taxon>
        <taxon>Streptophyta</taxon>
        <taxon>Embryophyta</taxon>
        <taxon>Tracheophyta</taxon>
        <taxon>Spermatophyta</taxon>
        <taxon>Magnoliopsida</taxon>
        <taxon>eudicotyledons</taxon>
        <taxon>Gunneridae</taxon>
        <taxon>Pentapetalae</taxon>
        <taxon>rosids</taxon>
        <taxon>malvids</taxon>
        <taxon>Brassicales</taxon>
        <taxon>Brassicaceae</taxon>
        <taxon>Brassiceae</taxon>
        <taxon>Brassica</taxon>
    </lineage>
</organism>
<comment type="caution">
    <text evidence="3">The sequence shown here is derived from an EMBL/GenBank/DDBJ whole genome shotgun (WGS) entry which is preliminary data.</text>
</comment>
<evidence type="ECO:0000256" key="2">
    <source>
        <dbReference type="SAM" id="Phobius"/>
    </source>
</evidence>
<keyword evidence="4" id="KW-1185">Reference proteome</keyword>
<feature type="compositionally biased region" description="Polar residues" evidence="1">
    <location>
        <begin position="433"/>
        <end position="445"/>
    </location>
</feature>
<dbReference type="PANTHER" id="PTHR31210:SF57">
    <property type="entry name" value="TRANSMEMBRANE PROTEIN-RELATED"/>
    <property type="match status" value="1"/>
</dbReference>
<dbReference type="Proteomes" id="UP000886595">
    <property type="component" value="Unassembled WGS sequence"/>
</dbReference>
<dbReference type="EMBL" id="JAAMPC010000013">
    <property type="protein sequence ID" value="KAG2269619.1"/>
    <property type="molecule type" value="Genomic_DNA"/>
</dbReference>
<keyword evidence="2" id="KW-1133">Transmembrane helix</keyword>
<dbReference type="Pfam" id="PF05212">
    <property type="entry name" value="DUF707"/>
    <property type="match status" value="1"/>
</dbReference>
<dbReference type="PANTHER" id="PTHR31210">
    <property type="entry name" value="OS06G0731900 PROTEIN"/>
    <property type="match status" value="1"/>
</dbReference>
<name>A0A8X7QLD6_BRACI</name>
<gene>
    <name evidence="3" type="ORF">Bca52824_064174</name>
</gene>
<dbReference type="AlphaFoldDB" id="A0A8X7QLD6"/>
<dbReference type="InterPro" id="IPR007877">
    <property type="entry name" value="DUF707"/>
</dbReference>
<evidence type="ECO:0008006" key="5">
    <source>
        <dbReference type="Google" id="ProtNLM"/>
    </source>
</evidence>
<keyword evidence="2" id="KW-0812">Transmembrane</keyword>
<accession>A0A8X7QLD6</accession>
<proteinExistence type="predicted"/>